<dbReference type="GO" id="GO:0046872">
    <property type="term" value="F:metal ion binding"/>
    <property type="evidence" value="ECO:0007669"/>
    <property type="project" value="InterPro"/>
</dbReference>
<proteinExistence type="predicted"/>
<dbReference type="GO" id="GO:0016874">
    <property type="term" value="F:ligase activity"/>
    <property type="evidence" value="ECO:0007669"/>
    <property type="project" value="UniProtKB-KW"/>
</dbReference>
<dbReference type="InterPro" id="IPR003806">
    <property type="entry name" value="ATP-grasp_PylC-type"/>
</dbReference>
<comment type="caution">
    <text evidence="6">The sequence shown here is derived from an EMBL/GenBank/DDBJ whole genome shotgun (WGS) entry which is preliminary data.</text>
</comment>
<dbReference type="GO" id="GO:0005524">
    <property type="term" value="F:ATP binding"/>
    <property type="evidence" value="ECO:0007669"/>
    <property type="project" value="UniProtKB-UniRule"/>
</dbReference>
<keyword evidence="7" id="KW-1185">Reference proteome</keyword>
<gene>
    <name evidence="6" type="ORF">HMPREF9302_05180</name>
</gene>
<dbReference type="InterPro" id="IPR048764">
    <property type="entry name" value="PylC_N"/>
</dbReference>
<dbReference type="InterPro" id="IPR052032">
    <property type="entry name" value="ATP-dep_AA_Ligase"/>
</dbReference>
<dbReference type="InterPro" id="IPR011761">
    <property type="entry name" value="ATP-grasp"/>
</dbReference>
<accession>A0A096AZ78</accession>
<evidence type="ECO:0000256" key="2">
    <source>
        <dbReference type="ARBA" id="ARBA00022741"/>
    </source>
</evidence>
<keyword evidence="2 4" id="KW-0547">Nucleotide-binding</keyword>
<dbReference type="Pfam" id="PF02655">
    <property type="entry name" value="ATP-grasp_3"/>
    <property type="match status" value="1"/>
</dbReference>
<dbReference type="Gene3D" id="3.30.470.20">
    <property type="entry name" value="ATP-grasp fold, B domain"/>
    <property type="match status" value="1"/>
</dbReference>
<dbReference type="SUPFAM" id="SSF56059">
    <property type="entry name" value="Glutathione synthetase ATP-binding domain-like"/>
    <property type="match status" value="1"/>
</dbReference>
<dbReference type="PANTHER" id="PTHR43585">
    <property type="entry name" value="FUMIPYRROLE BIOSYNTHESIS PROTEIN C"/>
    <property type="match status" value="1"/>
</dbReference>
<evidence type="ECO:0000313" key="7">
    <source>
        <dbReference type="Proteomes" id="UP000029614"/>
    </source>
</evidence>
<dbReference type="RefSeq" id="WP_036855338.1">
    <property type="nucleotide sequence ID" value="NZ_JRNU01000018.1"/>
</dbReference>
<dbReference type="EMBL" id="JRNU01000018">
    <property type="protein sequence ID" value="KGF52056.1"/>
    <property type="molecule type" value="Genomic_DNA"/>
</dbReference>
<sequence length="333" mass="37908">MDNILFCSCGRRVKLLQNFRKSMKDSGKIIATDLSPVAPALFMADSNYLMPRIDAPEYIGKVFDICNKESVKAITTLIDPEIELLSKHRNEFLQKDILPLCPADWTAHLCFDKYEMFKYLYTKGVRTVLTYNSLESFKEGLEKGEIRFPVFMKPISGSGSAGIGKVNNWEEAEEKFYDGKFTYIIQELMTGGDCDADVYVDCISHEPVAIFSKKKIESRIGGASKTISFKDHKLFDFVREVCSVLELNGPCDMDFFYKNGEYYLSEINPRFGGAYLHAYGAGVDFVQLILNNIHGKKNKSIIGNYEEDIIMMMYDDVVIKKKSELLSENFPLL</sequence>
<evidence type="ECO:0000256" key="3">
    <source>
        <dbReference type="ARBA" id="ARBA00022840"/>
    </source>
</evidence>
<dbReference type="NCBIfam" id="NF009406">
    <property type="entry name" value="PRK12767.1-5"/>
    <property type="match status" value="1"/>
</dbReference>
<dbReference type="OrthoDB" id="650389at2"/>
<dbReference type="Proteomes" id="UP000029614">
    <property type="component" value="Unassembled WGS sequence"/>
</dbReference>
<feature type="domain" description="ATP-grasp" evidence="5">
    <location>
        <begin position="118"/>
        <end position="294"/>
    </location>
</feature>
<dbReference type="PANTHER" id="PTHR43585:SF2">
    <property type="entry name" value="ATP-GRASP ENZYME FSQD"/>
    <property type="match status" value="1"/>
</dbReference>
<dbReference type="Gene3D" id="3.40.50.20">
    <property type="match status" value="1"/>
</dbReference>
<dbReference type="AlphaFoldDB" id="A0A096AZ78"/>
<evidence type="ECO:0000256" key="4">
    <source>
        <dbReference type="PROSITE-ProRule" id="PRU00409"/>
    </source>
</evidence>
<evidence type="ECO:0000313" key="6">
    <source>
        <dbReference type="EMBL" id="KGF52056.1"/>
    </source>
</evidence>
<protein>
    <submittedName>
        <fullName evidence="6">Carbamoyl phosphate synthase</fullName>
    </submittedName>
</protein>
<reference evidence="6 7" key="1">
    <citation type="submission" date="2014-07" db="EMBL/GenBank/DDBJ databases">
        <authorList>
            <person name="McCorrison J."/>
            <person name="Sanka R."/>
            <person name="Torralba M."/>
            <person name="Gillis M."/>
            <person name="Haft D.H."/>
            <person name="Methe B."/>
            <person name="Sutton G."/>
            <person name="Nelson K.E."/>
        </authorList>
    </citation>
    <scope>NUCLEOTIDE SEQUENCE [LARGE SCALE GENOMIC DNA]</scope>
    <source>
        <strain evidence="6 7">DNF00058</strain>
    </source>
</reference>
<name>A0A096AZ78_9BACT</name>
<evidence type="ECO:0000259" key="5">
    <source>
        <dbReference type="PROSITE" id="PS50975"/>
    </source>
</evidence>
<keyword evidence="3 4" id="KW-0067">ATP-binding</keyword>
<keyword evidence="1" id="KW-0436">Ligase</keyword>
<evidence type="ECO:0000256" key="1">
    <source>
        <dbReference type="ARBA" id="ARBA00022598"/>
    </source>
</evidence>
<dbReference type="PROSITE" id="PS50975">
    <property type="entry name" value="ATP_GRASP"/>
    <property type="match status" value="1"/>
</dbReference>
<organism evidence="6 7">
    <name type="scientific">Prevotella amnii DNF00058</name>
    <dbReference type="NCBI Taxonomy" id="1401066"/>
    <lineage>
        <taxon>Bacteria</taxon>
        <taxon>Pseudomonadati</taxon>
        <taxon>Bacteroidota</taxon>
        <taxon>Bacteroidia</taxon>
        <taxon>Bacteroidales</taxon>
        <taxon>Prevotellaceae</taxon>
        <taxon>Prevotella</taxon>
    </lineage>
</organism>
<dbReference type="Gene3D" id="3.30.1490.20">
    <property type="entry name" value="ATP-grasp fold, A domain"/>
    <property type="match status" value="1"/>
</dbReference>
<dbReference type="Pfam" id="PF21360">
    <property type="entry name" value="PylC-like_N"/>
    <property type="match status" value="1"/>
</dbReference>
<dbReference type="InterPro" id="IPR013815">
    <property type="entry name" value="ATP_grasp_subdomain_1"/>
</dbReference>